<accession>A0A3M8CPI3</accession>
<dbReference type="Proteomes" id="UP000271031">
    <property type="component" value="Unassembled WGS sequence"/>
</dbReference>
<comment type="subcellular location">
    <subcellularLocation>
        <location evidence="1">Membrane</location>
        <topology evidence="1">Multi-pass membrane protein</topology>
    </subcellularLocation>
</comment>
<feature type="transmembrane region" description="Helical" evidence="7">
    <location>
        <begin position="45"/>
        <end position="67"/>
    </location>
</feature>
<evidence type="ECO:0000256" key="3">
    <source>
        <dbReference type="ARBA" id="ARBA00022692"/>
    </source>
</evidence>
<protein>
    <submittedName>
        <fullName evidence="9">Amino acid permease</fullName>
    </submittedName>
</protein>
<dbReference type="OrthoDB" id="9780162at2"/>
<dbReference type="Pfam" id="PF00324">
    <property type="entry name" value="AA_permease"/>
    <property type="match status" value="1"/>
</dbReference>
<reference evidence="9 10" key="1">
    <citation type="submission" date="2018-10" db="EMBL/GenBank/DDBJ databases">
        <title>Phylogenomics of Brevibacillus.</title>
        <authorList>
            <person name="Dunlap C."/>
        </authorList>
    </citation>
    <scope>NUCLEOTIDE SEQUENCE [LARGE SCALE GENOMIC DNA]</scope>
    <source>
        <strain evidence="9 10">JCM 15716</strain>
    </source>
</reference>
<dbReference type="GO" id="GO:0015171">
    <property type="term" value="F:amino acid transmembrane transporter activity"/>
    <property type="evidence" value="ECO:0007669"/>
    <property type="project" value="TreeGrafter"/>
</dbReference>
<keyword evidence="2" id="KW-0813">Transport</keyword>
<dbReference type="PANTHER" id="PTHR43341">
    <property type="entry name" value="AMINO ACID PERMEASE"/>
    <property type="match status" value="1"/>
</dbReference>
<dbReference type="InterPro" id="IPR004841">
    <property type="entry name" value="AA-permease/SLC12A_dom"/>
</dbReference>
<keyword evidence="4" id="KW-0029">Amino-acid transport</keyword>
<evidence type="ECO:0000256" key="1">
    <source>
        <dbReference type="ARBA" id="ARBA00004141"/>
    </source>
</evidence>
<comment type="caution">
    <text evidence="9">The sequence shown here is derived from an EMBL/GenBank/DDBJ whole genome shotgun (WGS) entry which is preliminary data.</text>
</comment>
<dbReference type="PANTHER" id="PTHR43341:SF1">
    <property type="entry name" value="GENERAL AMINO-ACID PERMEASE GAP1"/>
    <property type="match status" value="1"/>
</dbReference>
<evidence type="ECO:0000256" key="7">
    <source>
        <dbReference type="SAM" id="Phobius"/>
    </source>
</evidence>
<name>A0A3M8CPI3_9BACL</name>
<dbReference type="InterPro" id="IPR050524">
    <property type="entry name" value="APC_YAT"/>
</dbReference>
<dbReference type="RefSeq" id="WP_122921734.1">
    <property type="nucleotide sequence ID" value="NZ_RHHQ01000050.1"/>
</dbReference>
<sequence length="70" mass="7221">VMNAVILTSVLSAGNSGMYAATRMLWVMAKEGKAPKFLTKVNSSGIPVNALLATTLIGMAAFLTSLFGDG</sequence>
<dbReference type="AlphaFoldDB" id="A0A3M8CPI3"/>
<proteinExistence type="predicted"/>
<feature type="non-terminal residue" evidence="9">
    <location>
        <position position="1"/>
    </location>
</feature>
<evidence type="ECO:0000313" key="10">
    <source>
        <dbReference type="Proteomes" id="UP000271031"/>
    </source>
</evidence>
<dbReference type="EMBL" id="RHHQ01000050">
    <property type="protein sequence ID" value="RNB77578.1"/>
    <property type="molecule type" value="Genomic_DNA"/>
</dbReference>
<evidence type="ECO:0000256" key="5">
    <source>
        <dbReference type="ARBA" id="ARBA00022989"/>
    </source>
</evidence>
<dbReference type="GO" id="GO:0016020">
    <property type="term" value="C:membrane"/>
    <property type="evidence" value="ECO:0007669"/>
    <property type="project" value="UniProtKB-SubCell"/>
</dbReference>
<organism evidence="9 10">
    <name type="scientific">Brevibacillus fluminis</name>
    <dbReference type="NCBI Taxonomy" id="511487"/>
    <lineage>
        <taxon>Bacteria</taxon>
        <taxon>Bacillati</taxon>
        <taxon>Bacillota</taxon>
        <taxon>Bacilli</taxon>
        <taxon>Bacillales</taxon>
        <taxon>Paenibacillaceae</taxon>
        <taxon>Brevibacillus</taxon>
    </lineage>
</organism>
<keyword evidence="10" id="KW-1185">Reference proteome</keyword>
<evidence type="ECO:0000256" key="4">
    <source>
        <dbReference type="ARBA" id="ARBA00022970"/>
    </source>
</evidence>
<evidence type="ECO:0000256" key="6">
    <source>
        <dbReference type="ARBA" id="ARBA00023136"/>
    </source>
</evidence>
<feature type="domain" description="Amino acid permease/ SLC12A" evidence="8">
    <location>
        <begin position="1"/>
        <end position="67"/>
    </location>
</feature>
<keyword evidence="3 7" id="KW-0812">Transmembrane</keyword>
<dbReference type="Gene3D" id="1.20.1740.10">
    <property type="entry name" value="Amino acid/polyamine transporter I"/>
    <property type="match status" value="1"/>
</dbReference>
<evidence type="ECO:0000256" key="2">
    <source>
        <dbReference type="ARBA" id="ARBA00022448"/>
    </source>
</evidence>
<evidence type="ECO:0000313" key="9">
    <source>
        <dbReference type="EMBL" id="RNB77578.1"/>
    </source>
</evidence>
<keyword evidence="6 7" id="KW-0472">Membrane</keyword>
<keyword evidence="5 7" id="KW-1133">Transmembrane helix</keyword>
<gene>
    <name evidence="9" type="ORF">EDM56_30815</name>
</gene>
<evidence type="ECO:0000259" key="8">
    <source>
        <dbReference type="Pfam" id="PF00324"/>
    </source>
</evidence>
<feature type="non-terminal residue" evidence="9">
    <location>
        <position position="70"/>
    </location>
</feature>